<evidence type="ECO:0000256" key="1">
    <source>
        <dbReference type="SAM" id="MobiDB-lite"/>
    </source>
</evidence>
<evidence type="ECO:0000256" key="2">
    <source>
        <dbReference type="SAM" id="SignalP"/>
    </source>
</evidence>
<dbReference type="EMBL" id="GADI01004437">
    <property type="protein sequence ID" value="JAA69371.1"/>
    <property type="molecule type" value="mRNA"/>
</dbReference>
<name>A0A0K8RE58_IXORI</name>
<sequence length="88" mass="9719">MDIRRIPAYFLFSVLLVLGDAQKLSGPATPKAPKNPKTTGIQAKQQTQQNASGTTAGSTVHRSRNMWVQGMKIRTLFKLFRTTKSNGE</sequence>
<reference evidence="3" key="1">
    <citation type="submission" date="2012-12" db="EMBL/GenBank/DDBJ databases">
        <title>Identification and characterization of a phenylalanine ammonia-lyase gene family in Isatis indigotica Fort.</title>
        <authorList>
            <person name="Liu Q."/>
            <person name="Chen J."/>
            <person name="Zhou X."/>
            <person name="Di P."/>
            <person name="Xiao Y."/>
            <person name="Xuan H."/>
            <person name="Zhang L."/>
            <person name="Chen W."/>
        </authorList>
    </citation>
    <scope>NUCLEOTIDE SEQUENCE</scope>
    <source>
        <tissue evidence="3">Salivary gland</tissue>
    </source>
</reference>
<feature type="region of interest" description="Disordered" evidence="1">
    <location>
        <begin position="25"/>
        <end position="63"/>
    </location>
</feature>
<feature type="signal peptide" evidence="2">
    <location>
        <begin position="1"/>
        <end position="21"/>
    </location>
</feature>
<proteinExistence type="evidence at transcript level"/>
<protein>
    <submittedName>
        <fullName evidence="3">Putative isac anti-complement</fullName>
    </submittedName>
</protein>
<feature type="compositionally biased region" description="Polar residues" evidence="1">
    <location>
        <begin position="40"/>
        <end position="60"/>
    </location>
</feature>
<feature type="compositionally biased region" description="Low complexity" evidence="1">
    <location>
        <begin position="27"/>
        <end position="39"/>
    </location>
</feature>
<organism evidence="3">
    <name type="scientific">Ixodes ricinus</name>
    <name type="common">Common tick</name>
    <name type="synonym">Acarus ricinus</name>
    <dbReference type="NCBI Taxonomy" id="34613"/>
    <lineage>
        <taxon>Eukaryota</taxon>
        <taxon>Metazoa</taxon>
        <taxon>Ecdysozoa</taxon>
        <taxon>Arthropoda</taxon>
        <taxon>Chelicerata</taxon>
        <taxon>Arachnida</taxon>
        <taxon>Acari</taxon>
        <taxon>Parasitiformes</taxon>
        <taxon>Ixodida</taxon>
        <taxon>Ixodoidea</taxon>
        <taxon>Ixodidae</taxon>
        <taxon>Ixodinae</taxon>
        <taxon>Ixodes</taxon>
    </lineage>
</organism>
<feature type="chain" id="PRO_5005517090" evidence="2">
    <location>
        <begin position="22"/>
        <end position="88"/>
    </location>
</feature>
<dbReference type="AlphaFoldDB" id="A0A0K8RE58"/>
<accession>A0A0K8RE58</accession>
<keyword evidence="2" id="KW-0732">Signal</keyword>
<evidence type="ECO:0000313" key="3">
    <source>
        <dbReference type="EMBL" id="JAA69371.1"/>
    </source>
</evidence>